<dbReference type="GO" id="GO:0003677">
    <property type="term" value="F:DNA binding"/>
    <property type="evidence" value="ECO:0007669"/>
    <property type="project" value="InterPro"/>
</dbReference>
<organism evidence="3 4">
    <name type="scientific">Araneus ventricosus</name>
    <name type="common">Orbweaver spider</name>
    <name type="synonym">Epeira ventricosa</name>
    <dbReference type="NCBI Taxonomy" id="182803"/>
    <lineage>
        <taxon>Eukaryota</taxon>
        <taxon>Metazoa</taxon>
        <taxon>Ecdysozoa</taxon>
        <taxon>Arthropoda</taxon>
        <taxon>Chelicerata</taxon>
        <taxon>Arachnida</taxon>
        <taxon>Araneae</taxon>
        <taxon>Araneomorphae</taxon>
        <taxon>Entelegynae</taxon>
        <taxon>Araneoidea</taxon>
        <taxon>Araneidae</taxon>
        <taxon>Araneus</taxon>
    </lineage>
</organism>
<dbReference type="Gene3D" id="2.30.31.10">
    <property type="entry name" value="Transcriptional Coactivator Pc4, Chain A"/>
    <property type="match status" value="1"/>
</dbReference>
<dbReference type="SUPFAM" id="SSF54447">
    <property type="entry name" value="ssDNA-binding transcriptional regulator domain"/>
    <property type="match status" value="1"/>
</dbReference>
<accession>A0A4Y2E4M6</accession>
<gene>
    <name evidence="3" type="ORF">AVEN_38289_1</name>
</gene>
<protein>
    <recommendedName>
        <fullName evidence="2">Transcriptional coactivator p15 (PC4) C-terminal domain-containing protein</fullName>
    </recommendedName>
</protein>
<feature type="compositionally biased region" description="Low complexity" evidence="1">
    <location>
        <begin position="1"/>
        <end position="17"/>
    </location>
</feature>
<name>A0A4Y2E4M6_ARAVE</name>
<evidence type="ECO:0000313" key="4">
    <source>
        <dbReference type="Proteomes" id="UP000499080"/>
    </source>
</evidence>
<dbReference type="OrthoDB" id="2505440at2759"/>
<dbReference type="AlphaFoldDB" id="A0A4Y2E4M6"/>
<dbReference type="InterPro" id="IPR009044">
    <property type="entry name" value="ssDNA-bd_transcriptional_reg"/>
</dbReference>
<dbReference type="InterPro" id="IPR003173">
    <property type="entry name" value="PC4_C"/>
</dbReference>
<feature type="region of interest" description="Disordered" evidence="1">
    <location>
        <begin position="1"/>
        <end position="24"/>
    </location>
</feature>
<evidence type="ECO:0000256" key="1">
    <source>
        <dbReference type="SAM" id="MobiDB-lite"/>
    </source>
</evidence>
<keyword evidence="4" id="KW-1185">Reference proteome</keyword>
<dbReference type="Proteomes" id="UP000499080">
    <property type="component" value="Unassembled WGS sequence"/>
</dbReference>
<sequence length="94" mass="10523">MKRVLPEPATSAAPAKKPSTDNTDGFTVDSIPLHHYHLGEDNYAVVSDFGNTINVHIRKFRTDENGRIIPIKKGASFSLFVWESLSDEIHRLGF</sequence>
<proteinExistence type="predicted"/>
<reference evidence="3 4" key="1">
    <citation type="journal article" date="2019" name="Sci. Rep.">
        <title>Orb-weaving spider Araneus ventricosus genome elucidates the spidroin gene catalogue.</title>
        <authorList>
            <person name="Kono N."/>
            <person name="Nakamura H."/>
            <person name="Ohtoshi R."/>
            <person name="Moran D.A.P."/>
            <person name="Shinohara A."/>
            <person name="Yoshida Y."/>
            <person name="Fujiwara M."/>
            <person name="Mori M."/>
            <person name="Tomita M."/>
            <person name="Arakawa K."/>
        </authorList>
    </citation>
    <scope>NUCLEOTIDE SEQUENCE [LARGE SCALE GENOMIC DNA]</scope>
</reference>
<feature type="domain" description="Transcriptional coactivator p15 (PC4) C-terminal" evidence="2">
    <location>
        <begin position="38"/>
        <end position="86"/>
    </location>
</feature>
<evidence type="ECO:0000313" key="3">
    <source>
        <dbReference type="EMBL" id="GBM24092.1"/>
    </source>
</evidence>
<evidence type="ECO:0000259" key="2">
    <source>
        <dbReference type="Pfam" id="PF02229"/>
    </source>
</evidence>
<dbReference type="EMBL" id="BGPR01000510">
    <property type="protein sequence ID" value="GBM24092.1"/>
    <property type="molecule type" value="Genomic_DNA"/>
</dbReference>
<dbReference type="Pfam" id="PF02229">
    <property type="entry name" value="PC4"/>
    <property type="match status" value="1"/>
</dbReference>
<comment type="caution">
    <text evidence="3">The sequence shown here is derived from an EMBL/GenBank/DDBJ whole genome shotgun (WGS) entry which is preliminary data.</text>
</comment>
<dbReference type="GO" id="GO:0006355">
    <property type="term" value="P:regulation of DNA-templated transcription"/>
    <property type="evidence" value="ECO:0007669"/>
    <property type="project" value="InterPro"/>
</dbReference>